<dbReference type="Gene3D" id="3.40.50.300">
    <property type="entry name" value="P-loop containing nucleotide triphosphate hydrolases"/>
    <property type="match status" value="1"/>
</dbReference>
<proteinExistence type="predicted"/>
<dbReference type="GO" id="GO:0016887">
    <property type="term" value="F:ATP hydrolysis activity"/>
    <property type="evidence" value="ECO:0007669"/>
    <property type="project" value="InterPro"/>
</dbReference>
<dbReference type="EMBL" id="JEMU01000011">
    <property type="protein sequence ID" value="KAJ02519.1"/>
    <property type="molecule type" value="Genomic_DNA"/>
</dbReference>
<dbReference type="PROSITE" id="PS50893">
    <property type="entry name" value="ABC_TRANSPORTER_2"/>
    <property type="match status" value="1"/>
</dbReference>
<dbReference type="GO" id="GO:0005524">
    <property type="term" value="F:ATP binding"/>
    <property type="evidence" value="ECO:0007669"/>
    <property type="project" value="UniProtKB-KW"/>
</dbReference>
<keyword evidence="2" id="KW-0547">Nucleotide-binding</keyword>
<evidence type="ECO:0000313" key="5">
    <source>
        <dbReference type="Proteomes" id="UP000027337"/>
    </source>
</evidence>
<dbReference type="InterPro" id="IPR003593">
    <property type="entry name" value="AAA+_ATPase"/>
</dbReference>
<evidence type="ECO:0000256" key="3">
    <source>
        <dbReference type="ARBA" id="ARBA00022840"/>
    </source>
</evidence>
<organism evidence="4 5">
    <name type="scientific">Sulfitobacter mediterraneus</name>
    <dbReference type="NCBI Taxonomy" id="83219"/>
    <lineage>
        <taxon>Bacteria</taxon>
        <taxon>Pseudomonadati</taxon>
        <taxon>Pseudomonadota</taxon>
        <taxon>Alphaproteobacteria</taxon>
        <taxon>Rhodobacterales</taxon>
        <taxon>Roseobacteraceae</taxon>
        <taxon>Sulfitobacter</taxon>
    </lineage>
</organism>
<evidence type="ECO:0000256" key="2">
    <source>
        <dbReference type="ARBA" id="ARBA00022741"/>
    </source>
</evidence>
<dbReference type="InterPro" id="IPR027417">
    <property type="entry name" value="P-loop_NTPase"/>
</dbReference>
<keyword evidence="1" id="KW-0813">Transport</keyword>
<evidence type="ECO:0000256" key="1">
    <source>
        <dbReference type="ARBA" id="ARBA00022448"/>
    </source>
</evidence>
<dbReference type="PANTHER" id="PTHR42939:SF1">
    <property type="entry name" value="ABC TRANSPORTER ATP-BINDING PROTEIN ALBC-RELATED"/>
    <property type="match status" value="1"/>
</dbReference>
<sequence length="300" mass="32342">MTSLLNISNVSMCFAHRDVLSDVSFDVAPGERVALLGHNGAGKTTLFRIILGFLNPSGGQITVNGAVPGTAAARNAVSYLPESVSFPKLLTGRETVAFYAKLKGVAPAAVDQVLADVDLTDAADQRCGTYSKGMRQRLGLAQAMLGDPKLLLLDEPTSGLDPLARQRFYHLISKMAERGTAVLLSSHGLSEIEARTDRVAILRKGKLVADAPLTDLQHSANLPLRIRVQADTAHVDTVHQQMGGQRINGATVELECRYPEKMQRLSAISALGNAVRDVEVYPPSLDDIYRHYSAGKETKQ</sequence>
<keyword evidence="3 4" id="KW-0067">ATP-binding</keyword>
<reference evidence="4 5" key="1">
    <citation type="journal article" date="2014" name="Genome Announc.">
        <title>Draft Genome Sequences of Two Isolates of the Roseobacter Group, Sulfitobacter sp. Strains 3SOLIMAR09 and 1FIGIMAR09, from Harbors of Mallorca Island (Mediterranean Sea).</title>
        <authorList>
            <person name="Mas-Llado M."/>
            <person name="Pina-Villalonga J.M."/>
            <person name="Brunet-Galmes I."/>
            <person name="Nogales B."/>
            <person name="Bosch R."/>
        </authorList>
    </citation>
    <scope>NUCLEOTIDE SEQUENCE [LARGE SCALE GENOMIC DNA]</scope>
    <source>
        <strain evidence="4 5">1FIGIMAR09</strain>
    </source>
</reference>
<comment type="caution">
    <text evidence="4">The sequence shown here is derived from an EMBL/GenBank/DDBJ whole genome shotgun (WGS) entry which is preliminary data.</text>
</comment>
<dbReference type="STRING" id="83219.PM02_13650"/>
<dbReference type="eggNOG" id="COG1131">
    <property type="taxonomic scope" value="Bacteria"/>
</dbReference>
<dbReference type="CDD" id="cd03230">
    <property type="entry name" value="ABC_DR_subfamily_A"/>
    <property type="match status" value="1"/>
</dbReference>
<dbReference type="Pfam" id="PF00005">
    <property type="entry name" value="ABC_tran"/>
    <property type="match status" value="1"/>
</dbReference>
<dbReference type="InterPro" id="IPR017871">
    <property type="entry name" value="ABC_transporter-like_CS"/>
</dbReference>
<dbReference type="SUPFAM" id="SSF52540">
    <property type="entry name" value="P-loop containing nucleoside triphosphate hydrolases"/>
    <property type="match status" value="1"/>
</dbReference>
<keyword evidence="5" id="KW-1185">Reference proteome</keyword>
<gene>
    <name evidence="4" type="ORF">PM02_13650</name>
</gene>
<accession>A0A061SSZ0</accession>
<dbReference type="SMART" id="SM00382">
    <property type="entry name" value="AAA"/>
    <property type="match status" value="1"/>
</dbReference>
<dbReference type="PANTHER" id="PTHR42939">
    <property type="entry name" value="ABC TRANSPORTER ATP-BINDING PROTEIN ALBC-RELATED"/>
    <property type="match status" value="1"/>
</dbReference>
<dbReference type="Proteomes" id="UP000027337">
    <property type="component" value="Unassembled WGS sequence"/>
</dbReference>
<dbReference type="GeneID" id="72436952"/>
<dbReference type="InterPro" id="IPR051782">
    <property type="entry name" value="ABC_Transporter_VariousFunc"/>
</dbReference>
<dbReference type="AlphaFoldDB" id="A0A061SSZ0"/>
<protein>
    <submittedName>
        <fullName evidence="4">ABC transporter ATP-binding protein</fullName>
    </submittedName>
</protein>
<dbReference type="InterPro" id="IPR003439">
    <property type="entry name" value="ABC_transporter-like_ATP-bd"/>
</dbReference>
<name>A0A061SSZ0_9RHOB</name>
<dbReference type="RefSeq" id="WP_037909335.1">
    <property type="nucleotide sequence ID" value="NZ_CANMAK010000004.1"/>
</dbReference>
<dbReference type="PROSITE" id="PS00211">
    <property type="entry name" value="ABC_TRANSPORTER_1"/>
    <property type="match status" value="1"/>
</dbReference>
<evidence type="ECO:0000313" key="4">
    <source>
        <dbReference type="EMBL" id="KAJ02519.1"/>
    </source>
</evidence>